<evidence type="ECO:0008006" key="3">
    <source>
        <dbReference type="Google" id="ProtNLM"/>
    </source>
</evidence>
<protein>
    <recommendedName>
        <fullName evidence="3">Secreted protein</fullName>
    </recommendedName>
</protein>
<name>A0A931B8I8_9ACTN</name>
<gene>
    <name evidence="1" type="ORF">I2501_12460</name>
</gene>
<organism evidence="1 2">
    <name type="scientific">Streptacidiphilus fuscans</name>
    <dbReference type="NCBI Taxonomy" id="2789292"/>
    <lineage>
        <taxon>Bacteria</taxon>
        <taxon>Bacillati</taxon>
        <taxon>Actinomycetota</taxon>
        <taxon>Actinomycetes</taxon>
        <taxon>Kitasatosporales</taxon>
        <taxon>Streptomycetaceae</taxon>
        <taxon>Streptacidiphilus</taxon>
    </lineage>
</organism>
<evidence type="ECO:0000313" key="1">
    <source>
        <dbReference type="EMBL" id="MBF9068835.1"/>
    </source>
</evidence>
<sequence>MDCTGKPQSQPSEYVLACGDGNNYLTSAHWTRWDGVSAYATATDVANDCQPYCAAGHFHNFPVDVTLTDPVPWQGHAGQTRYTKVTLFYPGARPAHSAQTVTLPLSAGPAIPSAT</sequence>
<dbReference type="AlphaFoldDB" id="A0A931B8I8"/>
<comment type="caution">
    <text evidence="1">The sequence shown here is derived from an EMBL/GenBank/DDBJ whole genome shotgun (WGS) entry which is preliminary data.</text>
</comment>
<dbReference type="Proteomes" id="UP000657385">
    <property type="component" value="Unassembled WGS sequence"/>
</dbReference>
<dbReference type="EMBL" id="JADPRT010000004">
    <property type="protein sequence ID" value="MBF9068835.1"/>
    <property type="molecule type" value="Genomic_DNA"/>
</dbReference>
<evidence type="ECO:0000313" key="2">
    <source>
        <dbReference type="Proteomes" id="UP000657385"/>
    </source>
</evidence>
<accession>A0A931B8I8</accession>
<keyword evidence="2" id="KW-1185">Reference proteome</keyword>
<reference evidence="1" key="1">
    <citation type="submission" date="2020-11" db="EMBL/GenBank/DDBJ databases">
        <title>Isolation and identification of active actinomycetes.</title>
        <authorList>
            <person name="Yu B."/>
        </authorList>
    </citation>
    <scope>NUCLEOTIDE SEQUENCE</scope>
    <source>
        <strain evidence="1">NEAU-YB345</strain>
    </source>
</reference>
<proteinExistence type="predicted"/>